<keyword evidence="14" id="KW-1185">Reference proteome</keyword>
<comment type="subcellular location">
    <subcellularLocation>
        <location evidence="1">Membrane</location>
        <topology evidence="1">Multi-pass membrane protein</topology>
    </subcellularLocation>
</comment>
<evidence type="ECO:0000256" key="6">
    <source>
        <dbReference type="ARBA" id="ARBA00022840"/>
    </source>
</evidence>
<keyword evidence="6" id="KW-0067">ATP-binding</keyword>
<feature type="domain" description="ABC transmembrane type-1" evidence="12">
    <location>
        <begin position="333"/>
        <end position="636"/>
    </location>
</feature>
<dbReference type="Pfam" id="PF00005">
    <property type="entry name" value="ABC_tran"/>
    <property type="match status" value="2"/>
</dbReference>
<dbReference type="CDD" id="cd03250">
    <property type="entry name" value="ABCC_MRP_domain1"/>
    <property type="match status" value="1"/>
</dbReference>
<dbReference type="InterPro" id="IPR044746">
    <property type="entry name" value="ABCC_6TM_D1"/>
</dbReference>
<dbReference type="PANTHER" id="PTHR24223">
    <property type="entry name" value="ATP-BINDING CASSETTE SUB-FAMILY C"/>
    <property type="match status" value="1"/>
</dbReference>
<keyword evidence="5" id="KW-0547">Nucleotide-binding</keyword>
<gene>
    <name evidence="13" type="ORF">OEZ85_000061</name>
</gene>
<dbReference type="InterPro" id="IPR050173">
    <property type="entry name" value="ABC_transporter_C-like"/>
</dbReference>
<evidence type="ECO:0000256" key="10">
    <source>
        <dbReference type="SAM" id="Phobius"/>
    </source>
</evidence>
<evidence type="ECO:0000256" key="7">
    <source>
        <dbReference type="ARBA" id="ARBA00022989"/>
    </source>
</evidence>
<feature type="transmembrane region" description="Helical" evidence="10">
    <location>
        <begin position="185"/>
        <end position="206"/>
    </location>
</feature>
<dbReference type="EMBL" id="CP126223">
    <property type="protein sequence ID" value="WIA23291.1"/>
    <property type="molecule type" value="Genomic_DNA"/>
</dbReference>
<evidence type="ECO:0000256" key="8">
    <source>
        <dbReference type="ARBA" id="ARBA00023136"/>
    </source>
</evidence>
<dbReference type="SUPFAM" id="SSF52540">
    <property type="entry name" value="P-loop containing nucleoside triphosphate hydrolases"/>
    <property type="match status" value="2"/>
</dbReference>
<evidence type="ECO:0000256" key="5">
    <source>
        <dbReference type="ARBA" id="ARBA00022741"/>
    </source>
</evidence>
<feature type="transmembrane region" description="Helical" evidence="10">
    <location>
        <begin position="80"/>
        <end position="101"/>
    </location>
</feature>
<dbReference type="PROSITE" id="PS00211">
    <property type="entry name" value="ABC_TRANSPORTER_1"/>
    <property type="match status" value="2"/>
</dbReference>
<keyword evidence="8 10" id="KW-0472">Membrane</keyword>
<dbReference type="InterPro" id="IPR036640">
    <property type="entry name" value="ABC1_TM_sf"/>
</dbReference>
<feature type="transmembrane region" description="Helical" evidence="10">
    <location>
        <begin position="121"/>
        <end position="140"/>
    </location>
</feature>
<sequence>MIRLSALVGQSHQFIHTFCDPEAFSGHFSGDLGAWTPCFIDVGLLGVGHLFACVCYTLWLHYISSSKPDKYRLTGSWPRALHYSCLVAAAAAAGIPLLQLNARLAEQALPLSQGVIAPHEWLGLLAAAASFLLLCAVLLAELQSSFVVSRRWLLRLPLLLVASSELVKLRFVVQQELAGGGPWGYFFWLYCAYAAVQVYLAAVLLLSHRDSKEPGLLLVQEGRAQYTPLPRSSGAAAALHDGAPVCPECTAGLWSRLTFGWLSPLIKRGYKTPLTEADLWSLPPADRVEVLEQRFHAAWQQQLAAHGPQKASLFAACRASVGHLFLGALPYKLINDAAQFVGPLILNRLLSVVATQAAAASSGGSSSSSSGWWGALVDWLAALGWGDPLNNGYMLSLLMFVGTVLGVLADNQHFQRVMRAGFRLKAILTAEVYRKVLLLSPAERSRVTAGKLFNLVSSDTNTVGDFCTMAYGFLSAPLRIGLTMVLLYRQLGLSAIVAIVCIGAAVPVNSRIVRAAAGRLQQALRHTDTRAKLETELVAGIEVVKASTWEGPFYSRITAARALELSVLYSVTLLQSLMGVLVNAIPTIIPVMTFLAYLLIRREPLSAAQAFTALSLFNVLRFPLFQLPQIVTQATQAHVALGRLKDMLSAAEVAPVNAQQQQQQQPAPAGTSSNTTDAATPEDGMKPAAGDTTGDGSKQQQQQQPAICIHGDFSWDPDKPPALTDLSLSIPQGTFVAVVGPTGSGKTSLIAAMLGLLMGVSEDDDTQQQQQQQQQVQVYGSTAYVPQAPFILGGTVRENILFGRPWDAARYAAAVAGAQLEQDFTQLPGGDETELGDRGVNVSGGQKQRIAIARALYADADVVLMDDPLSALDARVGRAVAQGAIKRGLAGKTVVLATNQLQFLSLSDLVVVMRGGCAVEVGSYSQLLAAGGAFAALMKEAQAEDGEGLDNSSDTTSEPEQAEAAAPAQAAAAASVTKGTPPPTAAAAGGKLTQDESSATGRVSAAVVWAYLSALGGIPAVLVLLGGFVGTELLRVGATVWLSVWTGQDPDAPQAHGSLFYMGIYAAISGAQLLVLQANYLCVAGYGIKAGRTMHEQLLHSLLGAPMSFFHTTPTGRIINRLTKDTADIDRNLASNLAFALRAMLQLASTVTLIAVGAPFSLPALLVMLGLFWGLYRYFIASMRQAKRLEAVSRSPVLSNVNEAIHGAATIRAFGIMQWLIGRNMALVNRNAATSLLNQSLNRWLSVRLEGMGALCTLLAALVTVEQQSGRAATMGLLLTYALQITVATSMTLRVGSMAEQTFNAVERVQEYCQLPQELSKTDGSSNATAQRTASRGGSSGGAGRGSGGGSGGSGSAASTGTGRKVLWGSGSKRAASSGLQEPLLPVASAGSAAAGAATSEFSASEGRIEFSDVNLRYRPGLPLVLRGLSFKVEPGWKVGVVGRTGAGKSSLIGALFRLTEIESGLITIDGVNTKALALRQLRCSMALIPQVPVLFTGSIRENLAPFGGHCDAALWSALRRAHLAPVVEQWEREGLGGLDYSLGEGGSPLSAGQKQLLALARALLNPAKILVLDEATANVDVETDALIQETLRQEFSDRTLLAVAHRLHTIIEADRVLVMQQGRAVEYGAPAALLKEEAGHFTSMVRETGEATEKFLRSMAAGDEEAHRELHDAAAAALVSLSVPCNSAEPACLAALAANLAQGAAHLSQTVNGLLQLLQQQAQDPSGLAAIMASSSMREAADGGLGSRSSATTQPGLLPSASSGTAQAAGAGSAAATLQQLKAALAATAQLQQQALAAQQLLGGTEGASAGDAARMQLGAGAAADGGFQFLRRLSLEVNPVGSHRRAAAASFPGRASVDLAAGSTAANAAALRAAPTAPSSSSGAAAPRPAAGAPGDA</sequence>
<dbReference type="InterPro" id="IPR003439">
    <property type="entry name" value="ABC_transporter-like_ATP-bd"/>
</dbReference>
<evidence type="ECO:0000256" key="2">
    <source>
        <dbReference type="ARBA" id="ARBA00009726"/>
    </source>
</evidence>
<feature type="compositionally biased region" description="Gly residues" evidence="9">
    <location>
        <begin position="1338"/>
        <end position="1355"/>
    </location>
</feature>
<dbReference type="CDD" id="cd18579">
    <property type="entry name" value="ABC_6TM_ABCC_D1"/>
    <property type="match status" value="1"/>
</dbReference>
<feature type="transmembrane region" description="Helical" evidence="10">
    <location>
        <begin position="34"/>
        <end position="59"/>
    </location>
</feature>
<feature type="transmembrane region" description="Helical" evidence="10">
    <location>
        <begin position="1008"/>
        <end position="1029"/>
    </location>
</feature>
<accession>A0ABY8UPD3</accession>
<organism evidence="13 14">
    <name type="scientific">Tetradesmus obliquus</name>
    <name type="common">Green alga</name>
    <name type="synonym">Acutodesmus obliquus</name>
    <dbReference type="NCBI Taxonomy" id="3088"/>
    <lineage>
        <taxon>Eukaryota</taxon>
        <taxon>Viridiplantae</taxon>
        <taxon>Chlorophyta</taxon>
        <taxon>core chlorophytes</taxon>
        <taxon>Chlorophyceae</taxon>
        <taxon>CS clade</taxon>
        <taxon>Sphaeropleales</taxon>
        <taxon>Scenedesmaceae</taxon>
        <taxon>Tetradesmus</taxon>
    </lineage>
</organism>
<keyword evidence="3" id="KW-0813">Transport</keyword>
<feature type="region of interest" description="Disordered" evidence="9">
    <location>
        <begin position="1741"/>
        <end position="1765"/>
    </location>
</feature>
<dbReference type="SUPFAM" id="SSF90123">
    <property type="entry name" value="ABC transporter transmembrane region"/>
    <property type="match status" value="2"/>
</dbReference>
<keyword evidence="7 10" id="KW-1133">Transmembrane helix</keyword>
<dbReference type="InterPro" id="IPR017871">
    <property type="entry name" value="ABC_transporter-like_CS"/>
</dbReference>
<dbReference type="CDD" id="cd03244">
    <property type="entry name" value="ABCC_MRP_domain2"/>
    <property type="match status" value="1"/>
</dbReference>
<dbReference type="Proteomes" id="UP001244341">
    <property type="component" value="Chromosome 16b"/>
</dbReference>
<feature type="region of interest" description="Disordered" evidence="9">
    <location>
        <begin position="1870"/>
        <end position="1899"/>
    </location>
</feature>
<keyword evidence="4 10" id="KW-0812">Transmembrane</keyword>
<protein>
    <recommendedName>
        <fullName evidence="15">ATP-binding cassette transporter</fullName>
    </recommendedName>
</protein>
<feature type="domain" description="ABC transmembrane type-1" evidence="12">
    <location>
        <begin position="1022"/>
        <end position="1301"/>
    </location>
</feature>
<dbReference type="Gene3D" id="1.20.1560.10">
    <property type="entry name" value="ABC transporter type 1, transmembrane domain"/>
    <property type="match status" value="2"/>
</dbReference>
<dbReference type="SMART" id="SM00382">
    <property type="entry name" value="AAA"/>
    <property type="match status" value="2"/>
</dbReference>
<comment type="similarity">
    <text evidence="2">Belongs to the ABC transporter superfamily. ABCC family. Conjugate transporter (TC 3.A.1.208) subfamily.</text>
</comment>
<name>A0ABY8UPD3_TETOB</name>
<dbReference type="PROSITE" id="PS50929">
    <property type="entry name" value="ABC_TM1F"/>
    <property type="match status" value="2"/>
</dbReference>
<evidence type="ECO:0000313" key="13">
    <source>
        <dbReference type="EMBL" id="WIA23291.1"/>
    </source>
</evidence>
<dbReference type="InterPro" id="IPR027417">
    <property type="entry name" value="P-loop_NTPase"/>
</dbReference>
<proteinExistence type="inferred from homology"/>
<feature type="transmembrane region" description="Helical" evidence="10">
    <location>
        <begin position="392"/>
        <end position="409"/>
    </location>
</feature>
<dbReference type="Pfam" id="PF00664">
    <property type="entry name" value="ABC_membrane"/>
    <property type="match status" value="2"/>
</dbReference>
<evidence type="ECO:0000256" key="9">
    <source>
        <dbReference type="SAM" id="MobiDB-lite"/>
    </source>
</evidence>
<feature type="region of interest" description="Disordered" evidence="9">
    <location>
        <begin position="655"/>
        <end position="704"/>
    </location>
</feature>
<feature type="region of interest" description="Disordered" evidence="9">
    <location>
        <begin position="945"/>
        <end position="993"/>
    </location>
</feature>
<feature type="compositionally biased region" description="Polar residues" evidence="9">
    <location>
        <begin position="1318"/>
        <end position="1331"/>
    </location>
</feature>
<evidence type="ECO:0000259" key="11">
    <source>
        <dbReference type="PROSITE" id="PS50893"/>
    </source>
</evidence>
<feature type="transmembrane region" description="Helical" evidence="10">
    <location>
        <begin position="1162"/>
        <end position="1180"/>
    </location>
</feature>
<feature type="transmembrane region" description="Helical" evidence="10">
    <location>
        <begin position="152"/>
        <end position="173"/>
    </location>
</feature>
<dbReference type="PROSITE" id="PS50893">
    <property type="entry name" value="ABC_TRANSPORTER_2"/>
    <property type="match status" value="2"/>
</dbReference>
<feature type="compositionally biased region" description="Low complexity" evidence="9">
    <location>
        <begin position="655"/>
        <end position="669"/>
    </location>
</feature>
<feature type="transmembrane region" description="Helical" evidence="10">
    <location>
        <begin position="1059"/>
        <end position="1088"/>
    </location>
</feature>
<feature type="domain" description="ABC transporter" evidence="11">
    <location>
        <begin position="1409"/>
        <end position="1647"/>
    </location>
</feature>
<dbReference type="PANTHER" id="PTHR24223:SF456">
    <property type="entry name" value="MULTIDRUG RESISTANCE-ASSOCIATED PROTEIN LETHAL(2)03659"/>
    <property type="match status" value="1"/>
</dbReference>
<dbReference type="Gene3D" id="3.40.50.300">
    <property type="entry name" value="P-loop containing nucleotide triphosphate hydrolases"/>
    <property type="match status" value="2"/>
</dbReference>
<dbReference type="InterPro" id="IPR011527">
    <property type="entry name" value="ABC1_TM_dom"/>
</dbReference>
<feature type="domain" description="ABC transporter" evidence="11">
    <location>
        <begin position="708"/>
        <end position="940"/>
    </location>
</feature>
<evidence type="ECO:0008006" key="15">
    <source>
        <dbReference type="Google" id="ProtNLM"/>
    </source>
</evidence>
<feature type="transmembrane region" description="Helical" evidence="10">
    <location>
        <begin position="486"/>
        <end position="506"/>
    </location>
</feature>
<feature type="compositionally biased region" description="Low complexity" evidence="9">
    <location>
        <begin position="958"/>
        <end position="991"/>
    </location>
</feature>
<evidence type="ECO:0000256" key="1">
    <source>
        <dbReference type="ARBA" id="ARBA00004141"/>
    </source>
</evidence>
<dbReference type="InterPro" id="IPR003593">
    <property type="entry name" value="AAA+_ATPase"/>
</dbReference>
<evidence type="ECO:0000256" key="3">
    <source>
        <dbReference type="ARBA" id="ARBA00022448"/>
    </source>
</evidence>
<feature type="transmembrane region" description="Helical" evidence="10">
    <location>
        <begin position="577"/>
        <end position="600"/>
    </location>
</feature>
<evidence type="ECO:0000259" key="12">
    <source>
        <dbReference type="PROSITE" id="PS50929"/>
    </source>
</evidence>
<evidence type="ECO:0000256" key="4">
    <source>
        <dbReference type="ARBA" id="ARBA00022692"/>
    </source>
</evidence>
<evidence type="ECO:0000313" key="14">
    <source>
        <dbReference type="Proteomes" id="UP001244341"/>
    </source>
</evidence>
<feature type="region of interest" description="Disordered" evidence="9">
    <location>
        <begin position="1318"/>
        <end position="1363"/>
    </location>
</feature>
<reference evidence="13 14" key="1">
    <citation type="submission" date="2023-05" db="EMBL/GenBank/DDBJ databases">
        <title>A 100% complete, gapless, phased diploid assembly of the Scenedesmus obliquus UTEX 3031 genome.</title>
        <authorList>
            <person name="Biondi T.C."/>
            <person name="Hanschen E.R."/>
            <person name="Kwon T."/>
            <person name="Eng W."/>
            <person name="Kruse C.P.S."/>
            <person name="Koehler S.I."/>
            <person name="Kunde Y."/>
            <person name="Gleasner C.D."/>
            <person name="You Mak K.T."/>
            <person name="Polle J."/>
            <person name="Hovde B.T."/>
            <person name="Starkenburg S.R."/>
        </authorList>
    </citation>
    <scope>NUCLEOTIDE SEQUENCE [LARGE SCALE GENOMIC DNA]</scope>
    <source>
        <strain evidence="13 14">DOE0152z</strain>
    </source>
</reference>